<dbReference type="InterPro" id="IPR036909">
    <property type="entry name" value="Cyt_c-like_dom_sf"/>
</dbReference>
<evidence type="ECO:0000313" key="1">
    <source>
        <dbReference type="EMBL" id="MDN5123304.1"/>
    </source>
</evidence>
<gene>
    <name evidence="1" type="ORF">PJV93_05210</name>
</gene>
<dbReference type="GO" id="GO:0009055">
    <property type="term" value="F:electron transfer activity"/>
    <property type="evidence" value="ECO:0007669"/>
    <property type="project" value="InterPro"/>
</dbReference>
<proteinExistence type="predicted"/>
<dbReference type="GO" id="GO:0020037">
    <property type="term" value="F:heme binding"/>
    <property type="evidence" value="ECO:0007669"/>
    <property type="project" value="InterPro"/>
</dbReference>
<dbReference type="AlphaFoldDB" id="A0AAW7QB66"/>
<reference evidence="1" key="2">
    <citation type="submission" date="2023-01" db="EMBL/GenBank/DDBJ databases">
        <authorList>
            <person name="Uljanovas D."/>
        </authorList>
    </citation>
    <scope>NUCLEOTIDE SEQUENCE</scope>
    <source>
        <strain evidence="1">S41</strain>
    </source>
</reference>
<reference evidence="1" key="1">
    <citation type="journal article" date="2023" name="Microorganisms">
        <title>Genomic Characterization of Arcobacter butzleri Strains Isolated from Various Sources in Lithuania.</title>
        <authorList>
            <person name="Uljanovas D."/>
            <person name="Golz G."/>
            <person name="Fleischmann S."/>
            <person name="Kudirkiene E."/>
            <person name="Kasetiene N."/>
            <person name="Grineviciene A."/>
            <person name="Tamuleviciene E."/>
            <person name="Aksomaitiene J."/>
            <person name="Alter T."/>
            <person name="Malakauskas M."/>
        </authorList>
    </citation>
    <scope>NUCLEOTIDE SEQUENCE</scope>
    <source>
        <strain evidence="1">S41</strain>
    </source>
</reference>
<dbReference type="Gene3D" id="1.10.760.10">
    <property type="entry name" value="Cytochrome c-like domain"/>
    <property type="match status" value="1"/>
</dbReference>
<comment type="caution">
    <text evidence="1">The sequence shown here is derived from an EMBL/GenBank/DDBJ whole genome shotgun (WGS) entry which is preliminary data.</text>
</comment>
<accession>A0AAW7QB66</accession>
<dbReference type="EMBL" id="JAQJJG010000005">
    <property type="protein sequence ID" value="MDN5123304.1"/>
    <property type="molecule type" value="Genomic_DNA"/>
</dbReference>
<evidence type="ECO:0000313" key="2">
    <source>
        <dbReference type="Proteomes" id="UP001170364"/>
    </source>
</evidence>
<organism evidence="1 2">
    <name type="scientific">Aliarcobacter butzleri</name>
    <dbReference type="NCBI Taxonomy" id="28197"/>
    <lineage>
        <taxon>Bacteria</taxon>
        <taxon>Pseudomonadati</taxon>
        <taxon>Campylobacterota</taxon>
        <taxon>Epsilonproteobacteria</taxon>
        <taxon>Campylobacterales</taxon>
        <taxon>Arcobacteraceae</taxon>
        <taxon>Aliarcobacter</taxon>
    </lineage>
</organism>
<dbReference type="SUPFAM" id="SSF46626">
    <property type="entry name" value="Cytochrome c"/>
    <property type="match status" value="1"/>
</dbReference>
<sequence length="110" mass="12510">MGSDPMFFPPLWGNDTYNKGAGMYRTLKAADFIKSNMPLGATKEHPILTDEEAYNVAVYMNSDKHFRPEKPNREKDFPDANVKAPDAYIEGKDSIERKHGPFGQFIKLNK</sequence>
<protein>
    <submittedName>
        <fullName evidence="1">Cytochrome C</fullName>
    </submittedName>
</protein>
<dbReference type="Proteomes" id="UP001170364">
    <property type="component" value="Unassembled WGS sequence"/>
</dbReference>
<name>A0AAW7QB66_9BACT</name>